<reference evidence="1" key="1">
    <citation type="submission" date="2021-01" db="EMBL/GenBank/DDBJ databases">
        <authorList>
            <person name="Sun Q."/>
        </authorList>
    </citation>
    <scope>NUCLEOTIDE SEQUENCE</scope>
    <source>
        <strain evidence="1">YIM B02566</strain>
    </source>
</reference>
<protein>
    <submittedName>
        <fullName evidence="1">DHA2 family efflux MFS transporter permease subunit</fullName>
    </submittedName>
</protein>
<comment type="caution">
    <text evidence="1">The sequence shown here is derived from an EMBL/GenBank/DDBJ whole genome shotgun (WGS) entry which is preliminary data.</text>
</comment>
<evidence type="ECO:0000313" key="2">
    <source>
        <dbReference type="Proteomes" id="UP000616151"/>
    </source>
</evidence>
<name>A0ACC5R2Z2_9HYPH</name>
<proteinExistence type="predicted"/>
<accession>A0ACC5R2Z2</accession>
<evidence type="ECO:0000313" key="1">
    <source>
        <dbReference type="EMBL" id="MBK1867026.1"/>
    </source>
</evidence>
<sequence length="517" mass="56179">MDTPTDIMPRRRLFAFIAMAVGMFMAILDIQIVSSSLNEIQAGLSAGASEISWVQTSYLIAEVVMIPLSGFLSRALSTRYLFAIAAGGFTLTSALCATATSIDQMMIYRALQGFIGGAMIPSVFAASFTIFPPQKRGSVTAMVGLIATMAPTIGPTVGGYLTNLFSWHWLFLVNVVPGIAVTAAAYFLIDFDKPDFKLLRKFDYIGLVTLAAFLGGLEYVLEEGPQYDWFSDDTVRNLAIVSGVGAVLFFWRAFTAEEPVVDLRTFGDRNFATGSIFSFFIGVGLYGLVYLYPVFLARVRGYDSLQIGETMFVTGLFQMMTAPFAGRLAQRFDARWIVGFGMVLFAVSCLELVPITKDWAFVELFIPQAMRGVALMLLIVPVSMLALGTLSPQLIKNGSGLFNLTRNLGGAVGLALITTLLNDRTDLHIARLHEAVNWSSQAAVERLQTMTQAFSTRLGSDSELAAIKLMTQSAHRESLVMAFSDVFLVLGAVFLTMVLLVPLVRKPAPRGAPAGGH</sequence>
<dbReference type="Proteomes" id="UP000616151">
    <property type="component" value="Unassembled WGS sequence"/>
</dbReference>
<keyword evidence="2" id="KW-1185">Reference proteome</keyword>
<organism evidence="1 2">
    <name type="scientific">Taklimakanibacter albus</name>
    <dbReference type="NCBI Taxonomy" id="2800327"/>
    <lineage>
        <taxon>Bacteria</taxon>
        <taxon>Pseudomonadati</taxon>
        <taxon>Pseudomonadota</taxon>
        <taxon>Alphaproteobacteria</taxon>
        <taxon>Hyphomicrobiales</taxon>
        <taxon>Aestuariivirgaceae</taxon>
        <taxon>Taklimakanibacter</taxon>
    </lineage>
</organism>
<dbReference type="EMBL" id="JAENHL010000007">
    <property type="protein sequence ID" value="MBK1867026.1"/>
    <property type="molecule type" value="Genomic_DNA"/>
</dbReference>
<gene>
    <name evidence="1" type="ORF">JHL16_11775</name>
</gene>